<reference evidence="9" key="1">
    <citation type="submission" date="2017-07" db="EMBL/GenBank/DDBJ databases">
        <title>Taro Niue Genome Assembly and Annotation.</title>
        <authorList>
            <person name="Atibalentja N."/>
            <person name="Keating K."/>
            <person name="Fields C.J."/>
        </authorList>
    </citation>
    <scope>NUCLEOTIDE SEQUENCE</scope>
    <source>
        <strain evidence="9">Niue_2</strain>
        <tissue evidence="9">Leaf</tissue>
    </source>
</reference>
<evidence type="ECO:0000256" key="2">
    <source>
        <dbReference type="ARBA" id="ARBA00007982"/>
    </source>
</evidence>
<dbReference type="OrthoDB" id="1894474at2759"/>
<keyword evidence="10" id="KW-1185">Reference proteome</keyword>
<dbReference type="InterPro" id="IPR034871">
    <property type="entry name" value="Allene_oxi_cyc_sf"/>
</dbReference>
<evidence type="ECO:0000256" key="1">
    <source>
        <dbReference type="ARBA" id="ARBA00004229"/>
    </source>
</evidence>
<name>A0A843U1B1_COLES</name>
<protein>
    <recommendedName>
        <fullName evidence="3">allene-oxide cyclase</fullName>
        <ecNumber evidence="3">5.3.99.6</ecNumber>
    </recommendedName>
</protein>
<comment type="subcellular location">
    <subcellularLocation>
        <location evidence="1">Plastid</location>
        <location evidence="1">Chloroplast</location>
    </subcellularLocation>
</comment>
<evidence type="ECO:0000256" key="3">
    <source>
        <dbReference type="ARBA" id="ARBA00012209"/>
    </source>
</evidence>
<dbReference type="EMBL" id="NMUH01000250">
    <property type="protein sequence ID" value="MQL75404.1"/>
    <property type="molecule type" value="Genomic_DNA"/>
</dbReference>
<keyword evidence="6" id="KW-0809">Transit peptide</keyword>
<comment type="caution">
    <text evidence="9">The sequence shown here is derived from an EMBL/GenBank/DDBJ whole genome shotgun (WGS) entry which is preliminary data.</text>
</comment>
<dbReference type="GO" id="GO:0009695">
    <property type="term" value="P:jasmonic acid biosynthetic process"/>
    <property type="evidence" value="ECO:0007669"/>
    <property type="project" value="InterPro"/>
</dbReference>
<evidence type="ECO:0000256" key="6">
    <source>
        <dbReference type="ARBA" id="ARBA00022946"/>
    </source>
</evidence>
<evidence type="ECO:0000313" key="10">
    <source>
        <dbReference type="Proteomes" id="UP000652761"/>
    </source>
</evidence>
<dbReference type="InterPro" id="IPR044859">
    <property type="entry name" value="Allene_oxi_cyc_Dirigent"/>
</dbReference>
<comment type="catalytic activity">
    <reaction evidence="8">
        <text>(9Z,13S,15Z)-12,13-epoxyoctadeca-9,11,15-trienoate = (9S,13S,15Z)-12-oxophyto-10,15-dienoate</text>
        <dbReference type="Rhea" id="RHEA:22592"/>
        <dbReference type="ChEBI" id="CHEBI:36438"/>
        <dbReference type="ChEBI" id="CHEBI:57411"/>
        <dbReference type="EC" id="5.3.99.6"/>
    </reaction>
</comment>
<dbReference type="PANTHER" id="PTHR31843">
    <property type="entry name" value="ALLENE OXIDE CYCLASE 4, CHLOROPLASTIC"/>
    <property type="match status" value="1"/>
</dbReference>
<dbReference type="GO" id="GO:0046423">
    <property type="term" value="F:allene-oxide cyclase activity"/>
    <property type="evidence" value="ECO:0007669"/>
    <property type="project" value="UniProtKB-EC"/>
</dbReference>
<dbReference type="Pfam" id="PF06351">
    <property type="entry name" value="Allene_ox_cyc"/>
    <property type="match status" value="1"/>
</dbReference>
<evidence type="ECO:0000256" key="8">
    <source>
        <dbReference type="ARBA" id="ARBA00049891"/>
    </source>
</evidence>
<keyword evidence="7" id="KW-0413">Isomerase</keyword>
<evidence type="ECO:0000256" key="4">
    <source>
        <dbReference type="ARBA" id="ARBA00022528"/>
    </source>
</evidence>
<organism evidence="9 10">
    <name type="scientific">Colocasia esculenta</name>
    <name type="common">Wild taro</name>
    <name type="synonym">Arum esculentum</name>
    <dbReference type="NCBI Taxonomy" id="4460"/>
    <lineage>
        <taxon>Eukaryota</taxon>
        <taxon>Viridiplantae</taxon>
        <taxon>Streptophyta</taxon>
        <taxon>Embryophyta</taxon>
        <taxon>Tracheophyta</taxon>
        <taxon>Spermatophyta</taxon>
        <taxon>Magnoliopsida</taxon>
        <taxon>Liliopsida</taxon>
        <taxon>Araceae</taxon>
        <taxon>Aroideae</taxon>
        <taxon>Colocasieae</taxon>
        <taxon>Colocasia</taxon>
    </lineage>
</organism>
<dbReference type="Proteomes" id="UP000652761">
    <property type="component" value="Unassembled WGS sequence"/>
</dbReference>
<dbReference type="SUPFAM" id="SSF141493">
    <property type="entry name" value="Allene oxide cyclase-like"/>
    <property type="match status" value="1"/>
</dbReference>
<comment type="similarity">
    <text evidence="2">Belongs to the allene oxide cyclase family.</text>
</comment>
<evidence type="ECO:0000256" key="7">
    <source>
        <dbReference type="ARBA" id="ARBA00023235"/>
    </source>
</evidence>
<accession>A0A843U1B1</accession>
<keyword evidence="4" id="KW-0150">Chloroplast</keyword>
<evidence type="ECO:0000256" key="5">
    <source>
        <dbReference type="ARBA" id="ARBA00022640"/>
    </source>
</evidence>
<dbReference type="InterPro" id="IPR009410">
    <property type="entry name" value="Allene_ox_cyc"/>
</dbReference>
<evidence type="ECO:0000313" key="9">
    <source>
        <dbReference type="EMBL" id="MQL75404.1"/>
    </source>
</evidence>
<dbReference type="EC" id="5.3.99.6" evidence="3"/>
<dbReference type="PANTHER" id="PTHR31843:SF11">
    <property type="entry name" value="ALLENE OXIDE CYCLASE 4, CHLOROPLASTIC"/>
    <property type="match status" value="1"/>
</dbReference>
<dbReference type="GO" id="GO:0009507">
    <property type="term" value="C:chloroplast"/>
    <property type="evidence" value="ECO:0007669"/>
    <property type="project" value="UniProtKB-SubCell"/>
</dbReference>
<sequence length="112" mass="12734">MYKMYKRDRERPAHLLPSRRQVENALGDLVPFANKLYHGNLKKPLGIATGLCILIQHVPKKNDGCYEAIYSFYFGDYGHLSVQGPYLTYEDFYVTVTGDFGVFAGAHDQAKL</sequence>
<proteinExistence type="inferred from homology"/>
<dbReference type="AlphaFoldDB" id="A0A843U1B1"/>
<dbReference type="Gene3D" id="2.40.480.10">
    <property type="entry name" value="Allene oxide cyclase-like"/>
    <property type="match status" value="1"/>
</dbReference>
<keyword evidence="5" id="KW-0934">Plastid</keyword>
<gene>
    <name evidence="9" type="ORF">Taro_007763</name>
</gene>